<dbReference type="InterPro" id="IPR037056">
    <property type="entry name" value="RNase_H1_N_sf"/>
</dbReference>
<keyword evidence="1" id="KW-0547">Nucleotide-binding</keyword>
<keyword evidence="1" id="KW-0067">ATP-binding</keyword>
<dbReference type="HOGENOM" id="CLU_001613_7_4_1"/>
<comment type="similarity">
    <text evidence="1">Belongs to the helicase family.</text>
</comment>
<protein>
    <recommendedName>
        <fullName evidence="1">ATP-dependent DNA helicase</fullName>
        <ecNumber evidence="1">5.6.2.3</ecNumber>
    </recommendedName>
</protein>
<name>E3QFG7_COLGM</name>
<dbReference type="InterPro" id="IPR003593">
    <property type="entry name" value="AAA+_ATPase"/>
</dbReference>
<keyword evidence="1 4" id="KW-0347">Helicase</keyword>
<dbReference type="PANTHER" id="PTHR47642">
    <property type="entry name" value="ATP-DEPENDENT DNA HELICASE"/>
    <property type="match status" value="1"/>
</dbReference>
<reference evidence="5" key="1">
    <citation type="journal article" date="2012" name="Nat. Genet.">
        <title>Lifestyle transitions in plant pathogenic Colletotrichum fungi deciphered by genome and transcriptome analyses.</title>
        <authorList>
            <person name="O'Connell R.J."/>
            <person name="Thon M.R."/>
            <person name="Hacquard S."/>
            <person name="Amyotte S.G."/>
            <person name="Kleemann J."/>
            <person name="Torres M.F."/>
            <person name="Damm U."/>
            <person name="Buiate E.A."/>
            <person name="Epstein L."/>
            <person name="Alkan N."/>
            <person name="Altmueller J."/>
            <person name="Alvarado-Balderrama L."/>
            <person name="Bauser C.A."/>
            <person name="Becker C."/>
            <person name="Birren B.W."/>
            <person name="Chen Z."/>
            <person name="Choi J."/>
            <person name="Crouch J.A."/>
            <person name="Duvick J.P."/>
            <person name="Farman M.A."/>
            <person name="Gan P."/>
            <person name="Heiman D."/>
            <person name="Henrissat B."/>
            <person name="Howard R.J."/>
            <person name="Kabbage M."/>
            <person name="Koch C."/>
            <person name="Kracher B."/>
            <person name="Kubo Y."/>
            <person name="Law A.D."/>
            <person name="Lebrun M.-H."/>
            <person name="Lee Y.-H."/>
            <person name="Miyara I."/>
            <person name="Moore N."/>
            <person name="Neumann U."/>
            <person name="Nordstroem K."/>
            <person name="Panaccione D.G."/>
            <person name="Panstruga R."/>
            <person name="Place M."/>
            <person name="Proctor R.H."/>
            <person name="Prusky D."/>
            <person name="Rech G."/>
            <person name="Reinhardt R."/>
            <person name="Rollins J.A."/>
            <person name="Rounsley S."/>
            <person name="Schardl C.L."/>
            <person name="Schwartz D.C."/>
            <person name="Shenoy N."/>
            <person name="Shirasu K."/>
            <person name="Sikhakolli U.R."/>
            <person name="Stueber K."/>
            <person name="Sukno S.A."/>
            <person name="Sweigard J.A."/>
            <person name="Takano Y."/>
            <person name="Takahara H."/>
            <person name="Trail F."/>
            <person name="van der Does H.C."/>
            <person name="Voll L.M."/>
            <person name="Will I."/>
            <person name="Young S."/>
            <person name="Zeng Q."/>
            <person name="Zhang J."/>
            <person name="Zhou S."/>
            <person name="Dickman M.B."/>
            <person name="Schulze-Lefert P."/>
            <person name="Ver Loren van Themaat E."/>
            <person name="Ma L.-J."/>
            <person name="Vaillancourt L.J."/>
        </authorList>
    </citation>
    <scope>NUCLEOTIDE SEQUENCE [LARGE SCALE GENOMIC DNA]</scope>
    <source>
        <strain evidence="5">M1.001 / M2 / FGSC 10212</strain>
    </source>
</reference>
<dbReference type="Pfam" id="PF05970">
    <property type="entry name" value="PIF1"/>
    <property type="match status" value="1"/>
</dbReference>
<dbReference type="InterPro" id="IPR009027">
    <property type="entry name" value="Ribosomal_bL9/RNase_H1_N"/>
</dbReference>
<evidence type="ECO:0000313" key="5">
    <source>
        <dbReference type="Proteomes" id="UP000008782"/>
    </source>
</evidence>
<dbReference type="SUPFAM" id="SSF52540">
    <property type="entry name" value="P-loop containing nucleoside triphosphate hydrolases"/>
    <property type="match status" value="2"/>
</dbReference>
<dbReference type="InterPro" id="IPR051055">
    <property type="entry name" value="PIF1_helicase"/>
</dbReference>
<dbReference type="RefSeq" id="XP_008093625.1">
    <property type="nucleotide sequence ID" value="XM_008095434.1"/>
</dbReference>
<keyword evidence="1" id="KW-0378">Hydrolase</keyword>
<keyword evidence="5" id="KW-1185">Reference proteome</keyword>
<feature type="region of interest" description="Disordered" evidence="2">
    <location>
        <begin position="35"/>
        <end position="62"/>
    </location>
</feature>
<dbReference type="OrthoDB" id="4843740at2759"/>
<dbReference type="EC" id="5.6.2.3" evidence="1"/>
<organism evidence="5">
    <name type="scientific">Colletotrichum graminicola (strain M1.001 / M2 / FGSC 10212)</name>
    <name type="common">Maize anthracnose fungus</name>
    <name type="synonym">Glomerella graminicola</name>
    <dbReference type="NCBI Taxonomy" id="645133"/>
    <lineage>
        <taxon>Eukaryota</taxon>
        <taxon>Fungi</taxon>
        <taxon>Dikarya</taxon>
        <taxon>Ascomycota</taxon>
        <taxon>Pezizomycotina</taxon>
        <taxon>Sordariomycetes</taxon>
        <taxon>Hypocreomycetidae</taxon>
        <taxon>Glomerellales</taxon>
        <taxon>Glomerellaceae</taxon>
        <taxon>Colletotrichum</taxon>
        <taxon>Colletotrichum graminicola species complex</taxon>
    </lineage>
</organism>
<dbReference type="GO" id="GO:0006281">
    <property type="term" value="P:DNA repair"/>
    <property type="evidence" value="ECO:0007669"/>
    <property type="project" value="UniProtKB-KW"/>
</dbReference>
<gene>
    <name evidence="4" type="ORF">GLRG_04749</name>
</gene>
<evidence type="ECO:0000256" key="2">
    <source>
        <dbReference type="SAM" id="MobiDB-lite"/>
    </source>
</evidence>
<proteinExistence type="inferred from homology"/>
<sequence>MVAEDDITDGEVTQEDWDAVFAINPIAYIFSQAVGSKRSQSFGPKSLPSPQEPKRPRYDSSEPDYIALLSDDNDPAVPADHEAVVSRLVAEGTQAEPVEKTVDRLVTLYKQGVPLTISDKKAKYYVVWRGRNCGIFLSWEDCTDQVHKFTKSGYKSEKTFHEAVSRLTEKLLDEPLEELVNLLRKELLEKPREDLLEQLHKKLLNKPREEILELLREKLLEKLRDQARVRQHSAAATGPAGHGSQSIPQPEYVLCKEQQEAMDLAMQGHNLFITGSGGCGKSVLIKALYRKFQDMHKNVELLAPTGLAANNIGGRTTFYYAGWTPDGAQKSIEYLEEKSRARRIFMRFRYTEVIIIDEISMVENFFFGRLSHVMSFIRRDVARREGWVQPEGAFGGVQVIAVGDFCQLPPVLPFKNCLECGRPMKEKVSDMAFVPYWCSHCHRSFKDCDKWAFKSPEWKKCDFKYVHLTKIHRQKDERFIRVLQKCRLGENLDESDVKLLLKHETQVENGTRLFTHNKQVKDHNENKFKELPGDEMEYTSYDAFYPNNRGSERYRAKRANEEMARFAKDHRYTDPLKLKVNMPVILLANIDLDNKLYNGSQGVISGFAPLPSYSIPDEPDRDNYENDPDGYHAAMERYRVMNISLGLIKPPKTPGTPEPKLHKLPDLFPVVQFTNGKSRVIGPDACVAEVANELNEGAPYDYLSRTQIPLAPGWSMTIHKSQGMTLDRVIVNLANTFENGQAYVALSRARSLLGLGIVSTDEHRLRKAINIDPEVKKFMDRLNAPNVGSVQAGK</sequence>
<dbReference type="eggNOG" id="KOG0987">
    <property type="taxonomic scope" value="Eukaryota"/>
</dbReference>
<accession>E3QFG7</accession>
<dbReference type="Pfam" id="PF01693">
    <property type="entry name" value="Cauli_VI"/>
    <property type="match status" value="1"/>
</dbReference>
<dbReference type="Gene3D" id="3.40.970.10">
    <property type="entry name" value="Ribonuclease H1, N-terminal domain"/>
    <property type="match status" value="1"/>
</dbReference>
<feature type="domain" description="AAA+ ATPase" evidence="3">
    <location>
        <begin position="267"/>
        <end position="418"/>
    </location>
</feature>
<dbReference type="EMBL" id="GG697345">
    <property type="protein sequence ID" value="EFQ29605.1"/>
    <property type="molecule type" value="Genomic_DNA"/>
</dbReference>
<dbReference type="GO" id="GO:0000723">
    <property type="term" value="P:telomere maintenance"/>
    <property type="evidence" value="ECO:0007669"/>
    <property type="project" value="InterPro"/>
</dbReference>
<keyword evidence="1" id="KW-0227">DNA damage</keyword>
<dbReference type="SMART" id="SM00382">
    <property type="entry name" value="AAA"/>
    <property type="match status" value="1"/>
</dbReference>
<dbReference type="PANTHER" id="PTHR47642:SF5">
    <property type="entry name" value="ATP-DEPENDENT DNA HELICASE"/>
    <property type="match status" value="1"/>
</dbReference>
<dbReference type="InterPro" id="IPR027417">
    <property type="entry name" value="P-loop_NTPase"/>
</dbReference>
<comment type="cofactor">
    <cofactor evidence="1">
        <name>Mg(2+)</name>
        <dbReference type="ChEBI" id="CHEBI:18420"/>
    </cofactor>
</comment>
<dbReference type="GO" id="GO:0016887">
    <property type="term" value="F:ATP hydrolysis activity"/>
    <property type="evidence" value="ECO:0007669"/>
    <property type="project" value="RHEA"/>
</dbReference>
<evidence type="ECO:0000259" key="3">
    <source>
        <dbReference type="SMART" id="SM00382"/>
    </source>
</evidence>
<dbReference type="GO" id="GO:0006310">
    <property type="term" value="P:DNA recombination"/>
    <property type="evidence" value="ECO:0007669"/>
    <property type="project" value="UniProtKB-KW"/>
</dbReference>
<dbReference type="GO" id="GO:0043139">
    <property type="term" value="F:5'-3' DNA helicase activity"/>
    <property type="evidence" value="ECO:0007669"/>
    <property type="project" value="UniProtKB-EC"/>
</dbReference>
<comment type="catalytic activity">
    <reaction evidence="1">
        <text>ATP + H2O = ADP + phosphate + H(+)</text>
        <dbReference type="Rhea" id="RHEA:13065"/>
        <dbReference type="ChEBI" id="CHEBI:15377"/>
        <dbReference type="ChEBI" id="CHEBI:15378"/>
        <dbReference type="ChEBI" id="CHEBI:30616"/>
        <dbReference type="ChEBI" id="CHEBI:43474"/>
        <dbReference type="ChEBI" id="CHEBI:456216"/>
        <dbReference type="EC" id="5.6.2.3"/>
    </reaction>
</comment>
<evidence type="ECO:0000256" key="1">
    <source>
        <dbReference type="RuleBase" id="RU363044"/>
    </source>
</evidence>
<dbReference type="InterPro" id="IPR010285">
    <property type="entry name" value="DNA_helicase_pif1-like_DEAD"/>
</dbReference>
<dbReference type="STRING" id="645133.E3QFG7"/>
<dbReference type="Proteomes" id="UP000008782">
    <property type="component" value="Unassembled WGS sequence"/>
</dbReference>
<dbReference type="CDD" id="cd18809">
    <property type="entry name" value="SF1_C_RecD"/>
    <property type="match status" value="1"/>
</dbReference>
<keyword evidence="1" id="KW-0234">DNA repair</keyword>
<keyword evidence="1" id="KW-0233">DNA recombination</keyword>
<dbReference type="SUPFAM" id="SSF55658">
    <property type="entry name" value="L9 N-domain-like"/>
    <property type="match status" value="1"/>
</dbReference>
<dbReference type="GO" id="GO:0005524">
    <property type="term" value="F:ATP binding"/>
    <property type="evidence" value="ECO:0007669"/>
    <property type="project" value="UniProtKB-KW"/>
</dbReference>
<dbReference type="InterPro" id="IPR011320">
    <property type="entry name" value="RNase_H1_N"/>
</dbReference>
<dbReference type="GeneID" id="24410114"/>
<evidence type="ECO:0000313" key="4">
    <source>
        <dbReference type="EMBL" id="EFQ29605.1"/>
    </source>
</evidence>
<dbReference type="VEuPathDB" id="FungiDB:GLRG_04749"/>
<dbReference type="AlphaFoldDB" id="E3QFG7"/>
<dbReference type="Gene3D" id="3.40.50.300">
    <property type="entry name" value="P-loop containing nucleotide triphosphate hydrolases"/>
    <property type="match status" value="2"/>
</dbReference>